<name>A0ABM7X7V7_9BACT</name>
<keyword evidence="2" id="KW-1185">Reference proteome</keyword>
<accession>A0ABM7X7V7</accession>
<protein>
    <recommendedName>
        <fullName evidence="3">DUF2378 family protein</fullName>
    </recommendedName>
</protein>
<dbReference type="EMBL" id="AP025592">
    <property type="protein sequence ID" value="BDG07880.1"/>
    <property type="molecule type" value="Genomic_DNA"/>
</dbReference>
<dbReference type="Proteomes" id="UP001162734">
    <property type="component" value="Chromosome"/>
</dbReference>
<gene>
    <name evidence="1" type="ORF">AMPC_09930</name>
</gene>
<proteinExistence type="predicted"/>
<evidence type="ECO:0000313" key="1">
    <source>
        <dbReference type="EMBL" id="BDG07880.1"/>
    </source>
</evidence>
<evidence type="ECO:0000313" key="2">
    <source>
        <dbReference type="Proteomes" id="UP001162734"/>
    </source>
</evidence>
<dbReference type="RefSeq" id="WP_248344856.1">
    <property type="nucleotide sequence ID" value="NZ_AP025592.1"/>
</dbReference>
<organism evidence="1 2">
    <name type="scientific">Anaeromyxobacter paludicola</name>
    <dbReference type="NCBI Taxonomy" id="2918171"/>
    <lineage>
        <taxon>Bacteria</taxon>
        <taxon>Pseudomonadati</taxon>
        <taxon>Myxococcota</taxon>
        <taxon>Myxococcia</taxon>
        <taxon>Myxococcales</taxon>
        <taxon>Cystobacterineae</taxon>
        <taxon>Anaeromyxobacteraceae</taxon>
        <taxon>Anaeromyxobacter</taxon>
    </lineage>
</organism>
<sequence length="189" mass="21117">MSQPTPQVRAAHLQLLLAELLESAAASGPGAPFVPDPVRWRVQRSHRLAWLPAEDLVAICVAAEAALGRDGLERWGAGVLRRLLRAPLFRAFYEAALWFERREPGVLLSYAVQSWPLLYQDCGGLVVEARGDDFVRLVHQPVPALLRCETTLLPLLGAMAALPRQCGVEARTEADWRPDRERFVYTISW</sequence>
<reference evidence="2" key="1">
    <citation type="journal article" date="2022" name="Int. J. Syst. Evol. Microbiol.">
        <title>Anaeromyxobacter oryzae sp. nov., Anaeromyxobacter diazotrophicus sp. nov. and Anaeromyxobacter paludicola sp. nov., isolated from paddy soils.</title>
        <authorList>
            <person name="Itoh H."/>
            <person name="Xu Z."/>
            <person name="Mise K."/>
            <person name="Masuda Y."/>
            <person name="Ushijima N."/>
            <person name="Hayakawa C."/>
            <person name="Shiratori Y."/>
            <person name="Senoo K."/>
        </authorList>
    </citation>
    <scope>NUCLEOTIDE SEQUENCE [LARGE SCALE GENOMIC DNA]</scope>
    <source>
        <strain evidence="2">Red630</strain>
    </source>
</reference>
<evidence type="ECO:0008006" key="3">
    <source>
        <dbReference type="Google" id="ProtNLM"/>
    </source>
</evidence>